<dbReference type="PANTHER" id="PTHR45708:SF65">
    <property type="entry name" value="CHITINASE"/>
    <property type="match status" value="1"/>
</dbReference>
<dbReference type="InterPro" id="IPR017853">
    <property type="entry name" value="GH"/>
</dbReference>
<dbReference type="EMBL" id="CM017321">
    <property type="protein sequence ID" value="KAE7999421.1"/>
    <property type="molecule type" value="Genomic_DNA"/>
</dbReference>
<dbReference type="Proteomes" id="UP000327013">
    <property type="component" value="Chromosome 1"/>
</dbReference>
<dbReference type="AlphaFoldDB" id="A0A5N6QLS3"/>
<keyword evidence="1" id="KW-0812">Transmembrane</keyword>
<dbReference type="PANTHER" id="PTHR45708">
    <property type="entry name" value="ENDOCHITINASE"/>
    <property type="match status" value="1"/>
</dbReference>
<dbReference type="GO" id="GO:0005975">
    <property type="term" value="P:carbohydrate metabolic process"/>
    <property type="evidence" value="ECO:0007669"/>
    <property type="project" value="InterPro"/>
</dbReference>
<keyword evidence="1" id="KW-1133">Transmembrane helix</keyword>
<dbReference type="PROSITE" id="PS51910">
    <property type="entry name" value="GH18_2"/>
    <property type="match status" value="1"/>
</dbReference>
<dbReference type="SUPFAM" id="SSF51445">
    <property type="entry name" value="(Trans)glycosidases"/>
    <property type="match status" value="2"/>
</dbReference>
<name>A0A5N6QLS3_9ROSI</name>
<dbReference type="InterPro" id="IPR050542">
    <property type="entry name" value="Glycosyl_Hydrlase18_Chitinase"/>
</dbReference>
<dbReference type="GO" id="GO:0005576">
    <property type="term" value="C:extracellular region"/>
    <property type="evidence" value="ECO:0007669"/>
    <property type="project" value="TreeGrafter"/>
</dbReference>
<evidence type="ECO:0000256" key="1">
    <source>
        <dbReference type="SAM" id="Phobius"/>
    </source>
</evidence>
<evidence type="ECO:0000313" key="3">
    <source>
        <dbReference type="EMBL" id="KAE7999421.1"/>
    </source>
</evidence>
<accession>A0A5N6QLS3</accession>
<feature type="transmembrane region" description="Helical" evidence="1">
    <location>
        <begin position="12"/>
        <end position="37"/>
    </location>
</feature>
<evidence type="ECO:0000313" key="4">
    <source>
        <dbReference type="Proteomes" id="UP000327013"/>
    </source>
</evidence>
<feature type="transmembrane region" description="Helical" evidence="1">
    <location>
        <begin position="124"/>
        <end position="150"/>
    </location>
</feature>
<protein>
    <recommendedName>
        <fullName evidence="2">GH18 domain-containing protein</fullName>
    </recommendedName>
</protein>
<dbReference type="Gene3D" id="3.20.20.80">
    <property type="entry name" value="Glycosidases"/>
    <property type="match status" value="2"/>
</dbReference>
<dbReference type="InterPro" id="IPR045321">
    <property type="entry name" value="Cts1-like"/>
</dbReference>
<gene>
    <name evidence="3" type="ORF">FH972_003854</name>
</gene>
<feature type="domain" description="GH18" evidence="2">
    <location>
        <begin position="31"/>
        <end position="334"/>
    </location>
</feature>
<dbReference type="Pfam" id="PF00704">
    <property type="entry name" value="Glyco_hydro_18"/>
    <property type="match status" value="1"/>
</dbReference>
<dbReference type="CDD" id="cd02877">
    <property type="entry name" value="GH18_hevamine_XipI_class_III"/>
    <property type="match status" value="1"/>
</dbReference>
<proteinExistence type="predicted"/>
<reference evidence="3 4" key="1">
    <citation type="submission" date="2019-06" db="EMBL/GenBank/DDBJ databases">
        <title>A chromosomal-level reference genome of Carpinus fangiana (Coryloideae, Betulaceae).</title>
        <authorList>
            <person name="Yang X."/>
            <person name="Wang Z."/>
            <person name="Zhang L."/>
            <person name="Hao G."/>
            <person name="Liu J."/>
            <person name="Yang Y."/>
        </authorList>
    </citation>
    <scope>NUCLEOTIDE SEQUENCE [LARGE SCALE GENOMIC DNA]</scope>
    <source>
        <strain evidence="3">Cfa_2016G</strain>
        <tissue evidence="3">Leaf</tissue>
    </source>
</reference>
<keyword evidence="4" id="KW-1185">Reference proteome</keyword>
<dbReference type="GO" id="GO:0004568">
    <property type="term" value="F:chitinase activity"/>
    <property type="evidence" value="ECO:0007669"/>
    <property type="project" value="TreeGrafter"/>
</dbReference>
<organism evidence="3 4">
    <name type="scientific">Carpinus fangiana</name>
    <dbReference type="NCBI Taxonomy" id="176857"/>
    <lineage>
        <taxon>Eukaryota</taxon>
        <taxon>Viridiplantae</taxon>
        <taxon>Streptophyta</taxon>
        <taxon>Embryophyta</taxon>
        <taxon>Tracheophyta</taxon>
        <taxon>Spermatophyta</taxon>
        <taxon>Magnoliopsida</taxon>
        <taxon>eudicotyledons</taxon>
        <taxon>Gunneridae</taxon>
        <taxon>Pentapetalae</taxon>
        <taxon>rosids</taxon>
        <taxon>fabids</taxon>
        <taxon>Fagales</taxon>
        <taxon>Betulaceae</taxon>
        <taxon>Carpinus</taxon>
    </lineage>
</organism>
<keyword evidence="1" id="KW-0472">Membrane</keyword>
<dbReference type="InterPro" id="IPR001223">
    <property type="entry name" value="Glyco_hydro18_cat"/>
</dbReference>
<dbReference type="OrthoDB" id="6020543at2759"/>
<evidence type="ECO:0000259" key="2">
    <source>
        <dbReference type="PROSITE" id="PS51910"/>
    </source>
</evidence>
<sequence length="334" mass="37022">MADHRQLLTPPLAMFYLVLMIVLINGSQAAGIISVYWGLNASEGTLADACGTSSNYSIVNIAFLSKFGNGTAVFNLTNHCNATADAGDDIKACQKQGIKVLLSIGGHNGSGSYKLSSADDARQALAGFIIIVVSCLISLIFILILVYVACSSFATYLWDHYLGGESYCDRPFGDAVLDGIDFAIEKKSKYWDELARKLSSFYKQQKKKAYLLTAAPQCPFPDPYLKDAINTSLFDYVSVQFYNHEQCEFKYNFDNVKASIQQWVTHIKDFNSLLLLGFPAAKEAADSGYVMPQDLVEEELKVIDHDNPKYGGVTVWNRYYDKLSNFSALIKPYV</sequence>